<dbReference type="RefSeq" id="WP_088497170.1">
    <property type="nucleotide sequence ID" value="NZ_CP104289.1"/>
</dbReference>
<reference evidence="1 2" key="1">
    <citation type="submission" date="2017-06" db="EMBL/GenBank/DDBJ databases">
        <authorList>
            <person name="Kim H.J."/>
            <person name="Triplett B.A."/>
        </authorList>
    </citation>
    <scope>NUCLEOTIDE SEQUENCE [LARGE SCALE GENOMIC DNA]</scope>
    <source>
        <strain evidence="1 2">594</strain>
    </source>
</reference>
<dbReference type="GO" id="GO:0016811">
    <property type="term" value="F:hydrolase activity, acting on carbon-nitrogen (but not peptide) bonds, in linear amides"/>
    <property type="evidence" value="ECO:0007669"/>
    <property type="project" value="TreeGrafter"/>
</dbReference>
<dbReference type="SUPFAM" id="SSF102588">
    <property type="entry name" value="LmbE-like"/>
    <property type="match status" value="1"/>
</dbReference>
<dbReference type="InterPro" id="IPR003737">
    <property type="entry name" value="GlcNAc_PI_deacetylase-related"/>
</dbReference>
<evidence type="ECO:0000313" key="1">
    <source>
        <dbReference type="EMBL" id="OWQ73652.1"/>
    </source>
</evidence>
<dbReference type="Proteomes" id="UP000197090">
    <property type="component" value="Unassembled WGS sequence"/>
</dbReference>
<comment type="caution">
    <text evidence="1">The sequence shown here is derived from an EMBL/GenBank/DDBJ whole genome shotgun (WGS) entry which is preliminary data.</text>
</comment>
<gene>
    <name evidence="1" type="ORF">CEE63_12045</name>
</gene>
<name>A0A246I563_STEMA</name>
<dbReference type="Pfam" id="PF02585">
    <property type="entry name" value="PIG-L"/>
    <property type="match status" value="1"/>
</dbReference>
<evidence type="ECO:0000313" key="2">
    <source>
        <dbReference type="Proteomes" id="UP000197090"/>
    </source>
</evidence>
<organism evidence="1 2">
    <name type="scientific">Stenotrophomonas maltophilia</name>
    <name type="common">Pseudomonas maltophilia</name>
    <name type="synonym">Xanthomonas maltophilia</name>
    <dbReference type="NCBI Taxonomy" id="40324"/>
    <lineage>
        <taxon>Bacteria</taxon>
        <taxon>Pseudomonadati</taxon>
        <taxon>Pseudomonadota</taxon>
        <taxon>Gammaproteobacteria</taxon>
        <taxon>Lysobacterales</taxon>
        <taxon>Lysobacteraceae</taxon>
        <taxon>Stenotrophomonas</taxon>
        <taxon>Stenotrophomonas maltophilia group</taxon>
    </lineage>
</organism>
<dbReference type="PANTHER" id="PTHR12993:SF29">
    <property type="entry name" value="BLR3841 PROTEIN"/>
    <property type="match status" value="1"/>
</dbReference>
<protein>
    <submittedName>
        <fullName evidence="1">PIG-L family deacetylase</fullName>
    </submittedName>
</protein>
<dbReference type="EMBL" id="NIVX01000077">
    <property type="protein sequence ID" value="OWQ73652.1"/>
    <property type="molecule type" value="Genomic_DNA"/>
</dbReference>
<dbReference type="InterPro" id="IPR024078">
    <property type="entry name" value="LmbE-like_dom_sf"/>
</dbReference>
<dbReference type="PANTHER" id="PTHR12993">
    <property type="entry name" value="N-ACETYLGLUCOSAMINYL-PHOSPHATIDYLINOSITOL DE-N-ACETYLASE-RELATED"/>
    <property type="match status" value="1"/>
</dbReference>
<proteinExistence type="predicted"/>
<sequence>MGAVASTPLQGQGTQEQAWLRCDWLWQQPSTPARSLCADHHRLVVVAPHPDDEILGCGGLLHQAAAQGMEIGVIAVTDGEACYPGEPWWTPDRLRSARRAELAAALAELGIAADATFHLGIGDGAVSKHEQGLQDRLQQHLQPGDLVLAPWRFDGHPDHEAAGRAACRAARAVGCRRLEYPVWGWHWLDPACAHMAWEFPQLVDISAVASVKRSAIARFRTQTGNVPGLNSPPVLPSHVLARFFRDYEVFLA</sequence>
<dbReference type="Gene3D" id="3.40.50.10320">
    <property type="entry name" value="LmbE-like"/>
    <property type="match status" value="1"/>
</dbReference>
<accession>A0A246I563</accession>
<dbReference type="AlphaFoldDB" id="A0A246I563"/>